<dbReference type="GO" id="GO:0022857">
    <property type="term" value="F:transmembrane transporter activity"/>
    <property type="evidence" value="ECO:0007669"/>
    <property type="project" value="UniProtKB-ARBA"/>
</dbReference>
<keyword evidence="2" id="KW-0813">Transport</keyword>
<evidence type="ECO:0000256" key="2">
    <source>
        <dbReference type="ARBA" id="ARBA00022448"/>
    </source>
</evidence>
<keyword evidence="3 7" id="KW-0812">Transmembrane</keyword>
<keyword evidence="5 7" id="KW-0472">Membrane</keyword>
<evidence type="ECO:0000256" key="4">
    <source>
        <dbReference type="ARBA" id="ARBA00022989"/>
    </source>
</evidence>
<evidence type="ECO:0000256" key="6">
    <source>
        <dbReference type="SAM" id="MobiDB-lite"/>
    </source>
</evidence>
<feature type="transmembrane region" description="Helical" evidence="7">
    <location>
        <begin position="7"/>
        <end position="25"/>
    </location>
</feature>
<gene>
    <name evidence="8" type="ORF">BCR34DRAFT_608177</name>
</gene>
<keyword evidence="4 7" id="KW-1133">Transmembrane helix</keyword>
<evidence type="ECO:0000313" key="8">
    <source>
        <dbReference type="EMBL" id="ORX94760.1"/>
    </source>
</evidence>
<keyword evidence="9" id="KW-1185">Reference proteome</keyword>
<dbReference type="GO" id="GO:0016020">
    <property type="term" value="C:membrane"/>
    <property type="evidence" value="ECO:0007669"/>
    <property type="project" value="UniProtKB-SubCell"/>
</dbReference>
<dbReference type="AlphaFoldDB" id="A0A1Y1Y9Q6"/>
<sequence length="89" mass="9985">MGKWSKPVNAVAVTWVCFISIILFFPATKPVTPINMNWAICVAAFIALFSMVWWYAGARKTYTGPRTTDTIDMLPPEDPEAILSDYDLP</sequence>
<dbReference type="PANTHER" id="PTHR45649">
    <property type="entry name" value="AMINO-ACID PERMEASE BAT1"/>
    <property type="match status" value="1"/>
</dbReference>
<comment type="caution">
    <text evidence="8">The sequence shown here is derived from an EMBL/GenBank/DDBJ whole genome shotgun (WGS) entry which is preliminary data.</text>
</comment>
<name>A0A1Y1Y9Q6_9PLEO</name>
<reference evidence="8 9" key="1">
    <citation type="submission" date="2016-07" db="EMBL/GenBank/DDBJ databases">
        <title>Pervasive Adenine N6-methylation of Active Genes in Fungi.</title>
        <authorList>
            <consortium name="DOE Joint Genome Institute"/>
            <person name="Mondo S.J."/>
            <person name="Dannebaum R.O."/>
            <person name="Kuo R.C."/>
            <person name="Labutti K."/>
            <person name="Haridas S."/>
            <person name="Kuo A."/>
            <person name="Salamov A."/>
            <person name="Ahrendt S.R."/>
            <person name="Lipzen A."/>
            <person name="Sullivan W."/>
            <person name="Andreopoulos W.B."/>
            <person name="Clum A."/>
            <person name="Lindquist E."/>
            <person name="Daum C."/>
            <person name="Ramamoorthy G.K."/>
            <person name="Gryganskyi A."/>
            <person name="Culley D."/>
            <person name="Magnuson J.K."/>
            <person name="James T.Y."/>
            <person name="O'Malley M.A."/>
            <person name="Stajich J.E."/>
            <person name="Spatafora J.W."/>
            <person name="Visel A."/>
            <person name="Grigoriev I.V."/>
        </authorList>
    </citation>
    <scope>NUCLEOTIDE SEQUENCE [LARGE SCALE GENOMIC DNA]</scope>
    <source>
        <strain evidence="8 9">CBS 115471</strain>
    </source>
</reference>
<dbReference type="Proteomes" id="UP000193144">
    <property type="component" value="Unassembled WGS sequence"/>
</dbReference>
<evidence type="ECO:0000256" key="5">
    <source>
        <dbReference type="ARBA" id="ARBA00023136"/>
    </source>
</evidence>
<evidence type="ECO:0000313" key="9">
    <source>
        <dbReference type="Proteomes" id="UP000193144"/>
    </source>
</evidence>
<organism evidence="8 9">
    <name type="scientific">Clohesyomyces aquaticus</name>
    <dbReference type="NCBI Taxonomy" id="1231657"/>
    <lineage>
        <taxon>Eukaryota</taxon>
        <taxon>Fungi</taxon>
        <taxon>Dikarya</taxon>
        <taxon>Ascomycota</taxon>
        <taxon>Pezizomycotina</taxon>
        <taxon>Dothideomycetes</taxon>
        <taxon>Pleosporomycetidae</taxon>
        <taxon>Pleosporales</taxon>
        <taxon>Lindgomycetaceae</taxon>
        <taxon>Clohesyomyces</taxon>
    </lineage>
</organism>
<accession>A0A1Y1Y9Q6</accession>
<feature type="region of interest" description="Disordered" evidence="6">
    <location>
        <begin position="69"/>
        <end position="89"/>
    </location>
</feature>
<evidence type="ECO:0000256" key="1">
    <source>
        <dbReference type="ARBA" id="ARBA00004141"/>
    </source>
</evidence>
<dbReference type="PANTHER" id="PTHR45649:SF10">
    <property type="entry name" value="AMINO ACID TRANSPORTER (EUROFUNG)"/>
    <property type="match status" value="1"/>
</dbReference>
<dbReference type="OrthoDB" id="10054429at2759"/>
<protein>
    <recommendedName>
        <fullName evidence="10">Amino acid permease-domain-containing protein</fullName>
    </recommendedName>
</protein>
<dbReference type="EMBL" id="MCFA01000300">
    <property type="protein sequence ID" value="ORX94760.1"/>
    <property type="molecule type" value="Genomic_DNA"/>
</dbReference>
<evidence type="ECO:0000256" key="7">
    <source>
        <dbReference type="SAM" id="Phobius"/>
    </source>
</evidence>
<feature type="transmembrane region" description="Helical" evidence="7">
    <location>
        <begin position="37"/>
        <end position="56"/>
    </location>
</feature>
<evidence type="ECO:0000256" key="3">
    <source>
        <dbReference type="ARBA" id="ARBA00022692"/>
    </source>
</evidence>
<comment type="subcellular location">
    <subcellularLocation>
        <location evidence="1">Membrane</location>
        <topology evidence="1">Multi-pass membrane protein</topology>
    </subcellularLocation>
</comment>
<proteinExistence type="predicted"/>
<evidence type="ECO:0008006" key="10">
    <source>
        <dbReference type="Google" id="ProtNLM"/>
    </source>
</evidence>